<evidence type="ECO:0000313" key="5">
    <source>
        <dbReference type="EMBL" id="BAN00377.1"/>
    </source>
</evidence>
<dbReference type="SUPFAM" id="SSF51735">
    <property type="entry name" value="NAD(P)-binding Rossmann-fold domains"/>
    <property type="match status" value="1"/>
</dbReference>
<name>A0A6C7DYJ2_ILUCY</name>
<evidence type="ECO:0000256" key="2">
    <source>
        <dbReference type="ARBA" id="ARBA00022857"/>
    </source>
</evidence>
<dbReference type="PRINTS" id="PR00080">
    <property type="entry name" value="SDRFAMILY"/>
</dbReference>
<comment type="similarity">
    <text evidence="1 4">Belongs to the short-chain dehydrogenases/reductases (SDR) family.</text>
</comment>
<dbReference type="Proteomes" id="UP000011863">
    <property type="component" value="Chromosome"/>
</dbReference>
<dbReference type="AlphaFoldDB" id="A0A6C7DYJ2"/>
<keyword evidence="2" id="KW-0521">NADP</keyword>
<proteinExistence type="inferred from homology"/>
<gene>
    <name evidence="5" type="ORF">YM304_00630</name>
</gene>
<dbReference type="InterPro" id="IPR002347">
    <property type="entry name" value="SDR_fam"/>
</dbReference>
<dbReference type="GO" id="GO:0016491">
    <property type="term" value="F:oxidoreductase activity"/>
    <property type="evidence" value="ECO:0007669"/>
    <property type="project" value="UniProtKB-KW"/>
</dbReference>
<organism evidence="5 6">
    <name type="scientific">Ilumatobacter coccineus (strain NBRC 103263 / KCTC 29153 / YM16-304)</name>
    <dbReference type="NCBI Taxonomy" id="1313172"/>
    <lineage>
        <taxon>Bacteria</taxon>
        <taxon>Bacillati</taxon>
        <taxon>Actinomycetota</taxon>
        <taxon>Acidimicrobiia</taxon>
        <taxon>Acidimicrobiales</taxon>
        <taxon>Ilumatobacteraceae</taxon>
        <taxon>Ilumatobacter</taxon>
    </lineage>
</organism>
<evidence type="ECO:0000256" key="1">
    <source>
        <dbReference type="ARBA" id="ARBA00006484"/>
    </source>
</evidence>
<evidence type="ECO:0000256" key="4">
    <source>
        <dbReference type="RuleBase" id="RU000363"/>
    </source>
</evidence>
<reference evidence="5 6" key="1">
    <citation type="journal article" date="2013" name="Int. J. Syst. Evol. Microbiol.">
        <title>Ilumatobacter nonamiense sp. nov. and Ilumatobacter coccineum sp. nov., isolated from seashore sand.</title>
        <authorList>
            <person name="Matsumoto A."/>
            <person name="Kasai H."/>
            <person name="Matsuo Y."/>
            <person name="Shizuri Y."/>
            <person name="Ichikawa N."/>
            <person name="Fujita N."/>
            <person name="Omura S."/>
            <person name="Takahashi Y."/>
        </authorList>
    </citation>
    <scope>NUCLEOTIDE SEQUENCE [LARGE SCALE GENOMIC DNA]</scope>
    <source>
        <strain evidence="6">NBRC 103263 / KCTC 29153 / YM16-304</strain>
    </source>
</reference>
<dbReference type="Pfam" id="PF00106">
    <property type="entry name" value="adh_short"/>
    <property type="match status" value="1"/>
</dbReference>
<evidence type="ECO:0000313" key="6">
    <source>
        <dbReference type="Proteomes" id="UP000011863"/>
    </source>
</evidence>
<dbReference type="PANTHER" id="PTHR43391:SF14">
    <property type="entry name" value="DEHYDROGENASE_REDUCTASE SDR FAMILY PROTEIN 7-LIKE"/>
    <property type="match status" value="1"/>
</dbReference>
<dbReference type="Gene3D" id="3.40.50.720">
    <property type="entry name" value="NAD(P)-binding Rossmann-like Domain"/>
    <property type="match status" value="1"/>
</dbReference>
<keyword evidence="3" id="KW-0560">Oxidoreductase</keyword>
<keyword evidence="6" id="KW-1185">Reference proteome</keyword>
<sequence length="269" mass="28182">MQIEAGQVAVVTGGASGIGLALCHEFGRRGMAVVAADIEQGALDAAVAELGAAGIDALGVICDVRSSEAVDALADTAFEWKGHVNVLCNNAGVVHFGDAFESLDDWKWVIDVDMWGVVHGALSFVPRMKESGQPGHVVNTASTAGLLGFATIASYTAAKHAVVGMSQSMWHELQNTNVSMSVLCPGVVSTNINTSHRNKPGVDPDSVEKETFGAGYDEALTPAEVATFVAEGIEADRFWMLPHPRYADMALTLAEGRVNGGPPVLPRPD</sequence>
<dbReference type="RefSeq" id="WP_015439625.1">
    <property type="nucleotide sequence ID" value="NC_020520.1"/>
</dbReference>
<dbReference type="KEGG" id="aym:YM304_00630"/>
<protein>
    <submittedName>
        <fullName evidence="5">Putative oxidoreductase</fullName>
    </submittedName>
</protein>
<evidence type="ECO:0000256" key="3">
    <source>
        <dbReference type="ARBA" id="ARBA00023002"/>
    </source>
</evidence>
<dbReference type="EMBL" id="AP012057">
    <property type="protein sequence ID" value="BAN00377.1"/>
    <property type="molecule type" value="Genomic_DNA"/>
</dbReference>
<accession>A0A6C7DYJ2</accession>
<dbReference type="OrthoDB" id="4690547at2"/>
<dbReference type="PANTHER" id="PTHR43391">
    <property type="entry name" value="RETINOL DEHYDROGENASE-RELATED"/>
    <property type="match status" value="1"/>
</dbReference>
<dbReference type="CDD" id="cd05233">
    <property type="entry name" value="SDR_c"/>
    <property type="match status" value="1"/>
</dbReference>
<dbReference type="InterPro" id="IPR036291">
    <property type="entry name" value="NAD(P)-bd_dom_sf"/>
</dbReference>
<dbReference type="PRINTS" id="PR00081">
    <property type="entry name" value="GDHRDH"/>
</dbReference>